<proteinExistence type="predicted"/>
<dbReference type="EMBL" id="FOIJ01000002">
    <property type="protein sequence ID" value="SET30443.1"/>
    <property type="molecule type" value="Genomic_DNA"/>
</dbReference>
<evidence type="ECO:0000313" key="2">
    <source>
        <dbReference type="EMBL" id="SET30443.1"/>
    </source>
</evidence>
<dbReference type="Proteomes" id="UP000199181">
    <property type="component" value="Unassembled WGS sequence"/>
</dbReference>
<feature type="transmembrane region" description="Helical" evidence="1">
    <location>
        <begin position="121"/>
        <end position="145"/>
    </location>
</feature>
<gene>
    <name evidence="2" type="ORF">SAMN05443639_102489</name>
</gene>
<keyword evidence="1" id="KW-0812">Transmembrane</keyword>
<name>A0A1I0DFB9_9BACT</name>
<accession>A0A1I0DFB9</accession>
<keyword evidence="1" id="KW-0472">Membrane</keyword>
<dbReference type="AlphaFoldDB" id="A0A1I0DFB9"/>
<feature type="transmembrane region" description="Helical" evidence="1">
    <location>
        <begin position="21"/>
        <end position="37"/>
    </location>
</feature>
<keyword evidence="1" id="KW-1133">Transmembrane helix</keyword>
<dbReference type="RefSeq" id="WP_093516779.1">
    <property type="nucleotide sequence ID" value="NZ_FOIJ01000002.1"/>
</dbReference>
<evidence type="ECO:0000313" key="3">
    <source>
        <dbReference type="Proteomes" id="UP000199181"/>
    </source>
</evidence>
<protein>
    <submittedName>
        <fullName evidence="2">Uncharacterized protein</fullName>
    </submittedName>
</protein>
<reference evidence="3" key="1">
    <citation type="submission" date="2016-10" db="EMBL/GenBank/DDBJ databases">
        <authorList>
            <person name="Varghese N."/>
            <person name="Submissions S."/>
        </authorList>
    </citation>
    <scope>NUCLEOTIDE SEQUENCE [LARGE SCALE GENOMIC DNA]</scope>
    <source>
        <strain evidence="3">DSM 16858</strain>
    </source>
</reference>
<sequence>MSTHPKTAAAPEASPARTHSRFGWTLLLVSLTFGTLLEALEAFRWAPLVSDVLKHRMWALAHFHGSALGLLNLVYVRWEDTPALGEAARRRASRCLLLGSTALPLGFLLGGIAHPEGDPSLGIFLAPLGALLVLSTVATQTYAAWRGPR</sequence>
<keyword evidence="3" id="KW-1185">Reference proteome</keyword>
<organism evidence="2 3">
    <name type="scientific">Stigmatella erecta</name>
    <dbReference type="NCBI Taxonomy" id="83460"/>
    <lineage>
        <taxon>Bacteria</taxon>
        <taxon>Pseudomonadati</taxon>
        <taxon>Myxococcota</taxon>
        <taxon>Myxococcia</taxon>
        <taxon>Myxococcales</taxon>
        <taxon>Cystobacterineae</taxon>
        <taxon>Archangiaceae</taxon>
        <taxon>Stigmatella</taxon>
    </lineage>
</organism>
<feature type="transmembrane region" description="Helical" evidence="1">
    <location>
        <begin position="95"/>
        <end position="115"/>
    </location>
</feature>
<evidence type="ECO:0000256" key="1">
    <source>
        <dbReference type="SAM" id="Phobius"/>
    </source>
</evidence>
<feature type="transmembrane region" description="Helical" evidence="1">
    <location>
        <begin position="57"/>
        <end position="75"/>
    </location>
</feature>